<organism evidence="1 2">
    <name type="scientific">Oenococcus alcoholitolerans</name>
    <dbReference type="NCBI Taxonomy" id="931074"/>
    <lineage>
        <taxon>Bacteria</taxon>
        <taxon>Bacillati</taxon>
        <taxon>Bacillota</taxon>
        <taxon>Bacilli</taxon>
        <taxon>Lactobacillales</taxon>
        <taxon>Lactobacillaceae</taxon>
        <taxon>Oenococcus</taxon>
    </lineage>
</organism>
<name>A0ABR4XQN0_9LACO</name>
<reference evidence="1 2" key="1">
    <citation type="journal article" date="2014" name="Antonie Van Leeuwenhoek">
        <title>Oenococcus alcoholitolerans sp. nov., a lactic acid bacteria isolated from cachaca and ethanol fermentation processes.</title>
        <authorList>
            <person name="Badotti F."/>
            <person name="Moreira A.P."/>
            <person name="Tonon L.A."/>
            <person name="de Lucena B.T."/>
            <person name="Gomes Fde C."/>
            <person name="Kruger R."/>
            <person name="Thompson C.C."/>
            <person name="de Morais M.A.Jr."/>
            <person name="Rosa C.A."/>
            <person name="Thompson F.L."/>
        </authorList>
    </citation>
    <scope>NUCLEOTIDE SEQUENCE [LARGE SCALE GENOMIC DNA]</scope>
    <source>
        <strain evidence="1 2">UFRJ-M7.2.18</strain>
    </source>
</reference>
<comment type="caution">
    <text evidence="1">The sequence shown here is derived from an EMBL/GenBank/DDBJ whole genome shotgun (WGS) entry which is preliminary data.</text>
</comment>
<protein>
    <recommendedName>
        <fullName evidence="3">Lipoprotein</fullName>
    </recommendedName>
</protein>
<sequence>MNIFRKKSGFSPDFLFFSIVSACFKFYNRYHLY</sequence>
<evidence type="ECO:0000313" key="2">
    <source>
        <dbReference type="Proteomes" id="UP000030023"/>
    </source>
</evidence>
<keyword evidence="2" id="KW-1185">Reference proteome</keyword>
<dbReference type="Proteomes" id="UP000030023">
    <property type="component" value="Unassembled WGS sequence"/>
</dbReference>
<evidence type="ECO:0000313" key="1">
    <source>
        <dbReference type="EMBL" id="KGO31772.1"/>
    </source>
</evidence>
<gene>
    <name evidence="1" type="ORF">Q757_05145</name>
</gene>
<accession>A0ABR4XQN0</accession>
<dbReference type="EMBL" id="AXCV01000215">
    <property type="protein sequence ID" value="KGO31772.1"/>
    <property type="molecule type" value="Genomic_DNA"/>
</dbReference>
<proteinExistence type="predicted"/>
<evidence type="ECO:0008006" key="3">
    <source>
        <dbReference type="Google" id="ProtNLM"/>
    </source>
</evidence>